<reference evidence="1 2" key="1">
    <citation type="submission" date="2018-03" db="EMBL/GenBank/DDBJ databases">
        <title>Genomic Encyclopedia of Archaeal and Bacterial Type Strains, Phase II (KMG-II): from individual species to whole genera.</title>
        <authorList>
            <person name="Goeker M."/>
        </authorList>
    </citation>
    <scope>NUCLEOTIDE SEQUENCE [LARGE SCALE GENOMIC DNA]</scope>
    <source>
        <strain evidence="1 2">DSM 28229</strain>
    </source>
</reference>
<evidence type="ECO:0000313" key="1">
    <source>
        <dbReference type="EMBL" id="PWJ40210.1"/>
    </source>
</evidence>
<dbReference type="OrthoDB" id="597504at2"/>
<dbReference type="Gene3D" id="2.40.160.170">
    <property type="match status" value="1"/>
</dbReference>
<protein>
    <recommendedName>
        <fullName evidence="3">Outer membrane protein with beta-barrel domain</fullName>
    </recommendedName>
</protein>
<comment type="caution">
    <text evidence="1">The sequence shown here is derived from an EMBL/GenBank/DDBJ whole genome shotgun (WGS) entry which is preliminary data.</text>
</comment>
<dbReference type="AlphaFoldDB" id="A0A315Z926"/>
<accession>A0A315Z926</accession>
<name>A0A315Z926_SEDFL</name>
<keyword evidence="2" id="KW-1185">Reference proteome</keyword>
<proteinExistence type="predicted"/>
<gene>
    <name evidence="1" type="ORF">BC781_105278</name>
</gene>
<dbReference type="RefSeq" id="WP_109620734.1">
    <property type="nucleotide sequence ID" value="NZ_QGDO01000005.1"/>
</dbReference>
<organism evidence="1 2">
    <name type="scientific">Sediminitomix flava</name>
    <dbReference type="NCBI Taxonomy" id="379075"/>
    <lineage>
        <taxon>Bacteria</taxon>
        <taxon>Pseudomonadati</taxon>
        <taxon>Bacteroidota</taxon>
        <taxon>Cytophagia</taxon>
        <taxon>Cytophagales</taxon>
        <taxon>Flammeovirgaceae</taxon>
        <taxon>Sediminitomix</taxon>
    </lineage>
</organism>
<dbReference type="Proteomes" id="UP000245535">
    <property type="component" value="Unassembled WGS sequence"/>
</dbReference>
<evidence type="ECO:0000313" key="2">
    <source>
        <dbReference type="Proteomes" id="UP000245535"/>
    </source>
</evidence>
<evidence type="ECO:0008006" key="3">
    <source>
        <dbReference type="Google" id="ProtNLM"/>
    </source>
</evidence>
<sequence>MQQSQRISTGMFLFLFILLNLTALGTDKEKGKTDKDRATIAPVKTNYYHRPHQYIALKLGALGVGVNYAYTINKLSGVRFGINYFGFGTDQEMTLAGANFNVDYTIQNMSIEAYYEYFPFHKKRGRLTNFKRNFKFVMGLTYFAYVKYHAKAYRMNGVVLNGTEYSPSEIGDVVATVSTNRVAPYLGLGSAWNVPNKRRAKYQIGFDLGLIYHGKPRVNLVGTNFLEGNSEQQEQVESNLSFFQFYPNLSVKLIYRLH</sequence>
<dbReference type="EMBL" id="QGDO01000005">
    <property type="protein sequence ID" value="PWJ40210.1"/>
    <property type="molecule type" value="Genomic_DNA"/>
</dbReference>